<feature type="transmembrane region" description="Helical" evidence="1">
    <location>
        <begin position="259"/>
        <end position="277"/>
    </location>
</feature>
<feature type="transmembrane region" description="Helical" evidence="1">
    <location>
        <begin position="154"/>
        <end position="178"/>
    </location>
</feature>
<evidence type="ECO:0000313" key="3">
    <source>
        <dbReference type="Proteomes" id="UP000179807"/>
    </source>
</evidence>
<dbReference type="VEuPathDB" id="TrichDB:TRFO_02483"/>
<protein>
    <recommendedName>
        <fullName evidence="4">PAS domain-containing protein</fullName>
    </recommendedName>
</protein>
<feature type="transmembrane region" description="Helical" evidence="1">
    <location>
        <begin position="1154"/>
        <end position="1173"/>
    </location>
</feature>
<dbReference type="SUPFAM" id="SSF55785">
    <property type="entry name" value="PYP-like sensor domain (PAS domain)"/>
    <property type="match status" value="1"/>
</dbReference>
<feature type="transmembrane region" description="Helical" evidence="1">
    <location>
        <begin position="657"/>
        <end position="677"/>
    </location>
</feature>
<evidence type="ECO:0000313" key="2">
    <source>
        <dbReference type="EMBL" id="OHT17467.1"/>
    </source>
</evidence>
<evidence type="ECO:0008006" key="4">
    <source>
        <dbReference type="Google" id="ProtNLM"/>
    </source>
</evidence>
<proteinExistence type="predicted"/>
<feature type="transmembrane region" description="Helical" evidence="1">
    <location>
        <begin position="65"/>
        <end position="84"/>
    </location>
</feature>
<dbReference type="Gene3D" id="3.30.450.20">
    <property type="entry name" value="PAS domain"/>
    <property type="match status" value="1"/>
</dbReference>
<feature type="transmembrane region" description="Helical" evidence="1">
    <location>
        <begin position="190"/>
        <end position="212"/>
    </location>
</feature>
<dbReference type="Proteomes" id="UP000179807">
    <property type="component" value="Unassembled WGS sequence"/>
</dbReference>
<feature type="transmembrane region" description="Helical" evidence="1">
    <location>
        <begin position="877"/>
        <end position="902"/>
    </location>
</feature>
<evidence type="ECO:0000256" key="1">
    <source>
        <dbReference type="SAM" id="Phobius"/>
    </source>
</evidence>
<comment type="caution">
    <text evidence="2">The sequence shown here is derived from an EMBL/GenBank/DDBJ whole genome shotgun (WGS) entry which is preliminary data.</text>
</comment>
<dbReference type="OrthoDB" id="10645664at2759"/>
<feature type="transmembrane region" description="Helical" evidence="1">
    <location>
        <begin position="319"/>
        <end position="340"/>
    </location>
</feature>
<name>A0A1J4L1Z6_9EUKA</name>
<dbReference type="InterPro" id="IPR035965">
    <property type="entry name" value="PAS-like_dom_sf"/>
</dbReference>
<feature type="transmembrane region" description="Helical" evidence="1">
    <location>
        <begin position="121"/>
        <end position="145"/>
    </location>
</feature>
<sequence>MQQVFSPDQQNSLPNNIGDVANAISNQLTQPLAETESLTTHSSSFYHFIFILFDEITRLHIQSTLFYFLQIIFCSVHIISANWYSYLPEAWNDSTIYGKVIIGLNHVLMFGPTNDPKDPPLTLILVPFLVISVIAILFFSTLWVLRNAGTINQYLVYLAAFILQVCLYIVFLPAFVAFGTTFQFLLQRDAVSIVFFILYLFILAFAIVAVYMQNKLINFSTNPNISLFATYDGKHLSNLLVFTGVTIILTNMSKLFQKWFYFVAIIVHVIFMIYQIYDLFEFSIVKFYMIYLFGAFYCASIVTDVLTLFTLFSSFDTELIRIVAPIGVFLVSLIVFYFIFNARIKAVCAIIDPCDVPELEKTDYYTNIECKNVRQAKVYIHIGLNMLKQVVLDCSLGITLATRFKSADLWLLTANIAAFIPSNKSQLNDAIINIQASFSKSIYHKLLLDRLLKLEQSRLLVSSLEINNRISAMKTKSDEVINSIKQFWYEVSNRDERATIASINAISVLINDTQRMWDEMLSMYPNESKLAAEYSNFLIEGLGKFELGIIWKLKSGHLEKGYHSGIDKLFQAFVVAMPKIWFDRIVDRLGNLTASHPEANNYTMTVTTTAQDKLEEDLEVGMLDQVALQIFQWPRLRMNLTRATSHYRPTGLGIFRIFKYIAFLIWILLNIIVAVFYSSTFDNITVSYMRIESIVTVRQALDYLRALIFMNHAKKAGILYTEEEYASTLPEEAILETNLAFNYINFTEDFKNWSTRCLDSFMEMYQTLANSGLDGENVTRSVSVFLNESIPTTKDETDMDETLKTSTKNAIVSLLWHYESFSDMDHEKYENPPQSSTLQETLILHQQFSLKSDDVLNDFALQAQENNNSTQQFLKTIVIIGLVLTIAICIPLMFVPMVIIYIETNRLFRALKSVSPEGAKAASKQIANSSEQSIDFSAVGSINSSSGALIGMFAIYIFLYIASIILCAISYSVLKTKGSYIAELIGLSRFGSVRDALVIEIFSDVLMLAVGYSQKEDNYLKQFIPDILGYYNTAVSLLTKYHSNFFRGYDGNEGIYTISSKIRDFHNVDKCSSDLAQGEMHPFYSCIALDRLISTFILYSSYFAAEENKDSYPLNGVNFINLLHVTTAELYRSLYESRDMMSELIDSNAKNAEIISIILLMISLIIILINILIDYKLEKTLMKSLKTTLILLRHLPPPVVAETNEIIDLLLVKKNEESEEIFDPKQIIFNTTQTPIICIGDGFIIETINKAFRKAFNFSTEQLVGRKLTSLIEEPHENEGDKSIEEQGAFRMYEK</sequence>
<keyword evidence="1" id="KW-0812">Transmembrane</keyword>
<keyword evidence="1" id="KW-0472">Membrane</keyword>
<dbReference type="EMBL" id="MLAK01000002">
    <property type="protein sequence ID" value="OHT17467.1"/>
    <property type="molecule type" value="Genomic_DNA"/>
</dbReference>
<dbReference type="RefSeq" id="XP_068370603.1">
    <property type="nucleotide sequence ID" value="XM_068490712.1"/>
</dbReference>
<keyword evidence="1" id="KW-1133">Transmembrane helix</keyword>
<feature type="transmembrane region" description="Helical" evidence="1">
    <location>
        <begin position="289"/>
        <end position="313"/>
    </location>
</feature>
<organism evidence="2 3">
    <name type="scientific">Tritrichomonas foetus</name>
    <dbReference type="NCBI Taxonomy" id="1144522"/>
    <lineage>
        <taxon>Eukaryota</taxon>
        <taxon>Metamonada</taxon>
        <taxon>Parabasalia</taxon>
        <taxon>Tritrichomonadida</taxon>
        <taxon>Tritrichomonadidae</taxon>
        <taxon>Tritrichomonas</taxon>
    </lineage>
</organism>
<accession>A0A1J4L1Z6</accession>
<keyword evidence="3" id="KW-1185">Reference proteome</keyword>
<reference evidence="2" key="1">
    <citation type="submission" date="2016-10" db="EMBL/GenBank/DDBJ databases">
        <authorList>
            <person name="Benchimol M."/>
            <person name="Almeida L.G."/>
            <person name="Vasconcelos A.T."/>
            <person name="Perreira-Neves A."/>
            <person name="Rosa I.A."/>
            <person name="Tasca T."/>
            <person name="Bogo M.R."/>
            <person name="de Souza W."/>
        </authorList>
    </citation>
    <scope>NUCLEOTIDE SEQUENCE [LARGE SCALE GENOMIC DNA]</scope>
    <source>
        <strain evidence="2">K</strain>
    </source>
</reference>
<dbReference type="GeneID" id="94825416"/>
<gene>
    <name evidence="2" type="ORF">TRFO_02483</name>
</gene>
<feature type="transmembrane region" description="Helical" evidence="1">
    <location>
        <begin position="953"/>
        <end position="974"/>
    </location>
</feature>